<keyword evidence="3" id="KW-1185">Reference proteome</keyword>
<dbReference type="Proteomes" id="UP001589609">
    <property type="component" value="Unassembled WGS sequence"/>
</dbReference>
<dbReference type="RefSeq" id="WP_379949197.1">
    <property type="nucleotide sequence ID" value="NZ_JBHMAF010000047.1"/>
</dbReference>
<sequence length="64" mass="7152">MTFAIILVTIISVISLLGTILVSRNVDTQYGKSIKKNLTNLSLIYLLLFVILLVGITWYIVIVL</sequence>
<keyword evidence="1" id="KW-1133">Transmembrane helix</keyword>
<name>A0ABV5WE75_9BACI</name>
<feature type="transmembrane region" description="Helical" evidence="1">
    <location>
        <begin position="38"/>
        <end position="61"/>
    </location>
</feature>
<dbReference type="EMBL" id="JBHMAF010000047">
    <property type="protein sequence ID" value="MFB9758910.1"/>
    <property type="molecule type" value="Genomic_DNA"/>
</dbReference>
<proteinExistence type="predicted"/>
<keyword evidence="1" id="KW-0812">Transmembrane</keyword>
<evidence type="ECO:0008006" key="4">
    <source>
        <dbReference type="Google" id="ProtNLM"/>
    </source>
</evidence>
<evidence type="ECO:0000313" key="3">
    <source>
        <dbReference type="Proteomes" id="UP001589609"/>
    </source>
</evidence>
<reference evidence="2 3" key="1">
    <citation type="submission" date="2024-09" db="EMBL/GenBank/DDBJ databases">
        <authorList>
            <person name="Sun Q."/>
            <person name="Mori K."/>
        </authorList>
    </citation>
    <scope>NUCLEOTIDE SEQUENCE [LARGE SCALE GENOMIC DNA]</scope>
    <source>
        <strain evidence="2 3">JCM 11201</strain>
    </source>
</reference>
<feature type="transmembrane region" description="Helical" evidence="1">
    <location>
        <begin position="6"/>
        <end position="26"/>
    </location>
</feature>
<organism evidence="2 3">
    <name type="scientific">Ectobacillus funiculus</name>
    <dbReference type="NCBI Taxonomy" id="137993"/>
    <lineage>
        <taxon>Bacteria</taxon>
        <taxon>Bacillati</taxon>
        <taxon>Bacillota</taxon>
        <taxon>Bacilli</taxon>
        <taxon>Bacillales</taxon>
        <taxon>Bacillaceae</taxon>
        <taxon>Ectobacillus</taxon>
    </lineage>
</organism>
<protein>
    <recommendedName>
        <fullName evidence="4">BshB3 potential contributor to bacillithiol synthesis</fullName>
    </recommendedName>
</protein>
<accession>A0ABV5WE75</accession>
<evidence type="ECO:0000313" key="2">
    <source>
        <dbReference type="EMBL" id="MFB9758910.1"/>
    </source>
</evidence>
<gene>
    <name evidence="2" type="ORF">ACFFMS_10585</name>
</gene>
<evidence type="ECO:0000256" key="1">
    <source>
        <dbReference type="SAM" id="Phobius"/>
    </source>
</evidence>
<comment type="caution">
    <text evidence="2">The sequence shown here is derived from an EMBL/GenBank/DDBJ whole genome shotgun (WGS) entry which is preliminary data.</text>
</comment>
<keyword evidence="1" id="KW-0472">Membrane</keyword>